<evidence type="ECO:0000313" key="1">
    <source>
        <dbReference type="EnsemblMetazoa" id="PPA37311.1"/>
    </source>
</evidence>
<dbReference type="Proteomes" id="UP000005239">
    <property type="component" value="Unassembled WGS sequence"/>
</dbReference>
<proteinExistence type="predicted"/>
<dbReference type="AlphaFoldDB" id="A0A2A6BTU3"/>
<gene>
    <name evidence="1" type="primary">WBGene00275680</name>
</gene>
<protein>
    <submittedName>
        <fullName evidence="1">Uncharacterized protein</fullName>
    </submittedName>
</protein>
<dbReference type="OrthoDB" id="5906263at2759"/>
<organism evidence="1 2">
    <name type="scientific">Pristionchus pacificus</name>
    <name type="common">Parasitic nematode worm</name>
    <dbReference type="NCBI Taxonomy" id="54126"/>
    <lineage>
        <taxon>Eukaryota</taxon>
        <taxon>Metazoa</taxon>
        <taxon>Ecdysozoa</taxon>
        <taxon>Nematoda</taxon>
        <taxon>Chromadorea</taxon>
        <taxon>Rhabditida</taxon>
        <taxon>Rhabditina</taxon>
        <taxon>Diplogasteromorpha</taxon>
        <taxon>Diplogasteroidea</taxon>
        <taxon>Neodiplogasteridae</taxon>
        <taxon>Pristionchus</taxon>
    </lineage>
</organism>
<sequence length="226" mass="24383">MYLMHVGNLMRIFVRNVSIIEKAILLLFVARNVKREGNENDKEDEEGGAVIVLDGEVLSANHAVSLEPLAAELLGGTVGGVGPLDACIQPYLLSVGEGITGNGDEGVLLRVEHTGCGVHTESLHICGLESPSNTASGRVGHLKRIRRITDTSYSIQELRDTENRKGYAKWKKIQGHKLQGYWGEGVRYLDVVGMLVVVGRIEDDFGAGLGGDISGRNGLGHVDEEL</sequence>
<keyword evidence="2" id="KW-1185">Reference proteome</keyword>
<accession>A0A2A6BTU3</accession>
<name>A0A2A6BTU3_PRIPA</name>
<dbReference type="EnsemblMetazoa" id="PPA37311.1">
    <property type="protein sequence ID" value="PPA37311.1"/>
    <property type="gene ID" value="WBGene00275680"/>
</dbReference>
<reference evidence="1" key="2">
    <citation type="submission" date="2022-06" db="UniProtKB">
        <authorList>
            <consortium name="EnsemblMetazoa"/>
        </authorList>
    </citation>
    <scope>IDENTIFICATION</scope>
    <source>
        <strain evidence="1">PS312</strain>
    </source>
</reference>
<accession>A0A8R1URY6</accession>
<evidence type="ECO:0000313" key="2">
    <source>
        <dbReference type="Proteomes" id="UP000005239"/>
    </source>
</evidence>
<reference evidence="2" key="1">
    <citation type="journal article" date="2008" name="Nat. Genet.">
        <title>The Pristionchus pacificus genome provides a unique perspective on nematode lifestyle and parasitism.</title>
        <authorList>
            <person name="Dieterich C."/>
            <person name="Clifton S.W."/>
            <person name="Schuster L.N."/>
            <person name="Chinwalla A."/>
            <person name="Delehaunty K."/>
            <person name="Dinkelacker I."/>
            <person name="Fulton L."/>
            <person name="Fulton R."/>
            <person name="Godfrey J."/>
            <person name="Minx P."/>
            <person name="Mitreva M."/>
            <person name="Roeseler W."/>
            <person name="Tian H."/>
            <person name="Witte H."/>
            <person name="Yang S.P."/>
            <person name="Wilson R.K."/>
            <person name="Sommer R.J."/>
        </authorList>
    </citation>
    <scope>NUCLEOTIDE SEQUENCE [LARGE SCALE GENOMIC DNA]</scope>
    <source>
        <strain evidence="2">PS312</strain>
    </source>
</reference>